<dbReference type="GO" id="GO:0008270">
    <property type="term" value="F:zinc ion binding"/>
    <property type="evidence" value="ECO:0007669"/>
    <property type="project" value="InterPro"/>
</dbReference>
<organism evidence="7 8">
    <name type="scientific">Candida verbasci</name>
    <dbReference type="NCBI Taxonomy" id="1227364"/>
    <lineage>
        <taxon>Eukaryota</taxon>
        <taxon>Fungi</taxon>
        <taxon>Dikarya</taxon>
        <taxon>Ascomycota</taxon>
        <taxon>Saccharomycotina</taxon>
        <taxon>Pichiomycetes</taxon>
        <taxon>Debaryomycetaceae</taxon>
        <taxon>Candida/Lodderomyces clade</taxon>
        <taxon>Candida</taxon>
    </lineage>
</organism>
<dbReference type="SMART" id="SM00906">
    <property type="entry name" value="Fungal_trans"/>
    <property type="match status" value="1"/>
</dbReference>
<dbReference type="GO" id="GO:0006351">
    <property type="term" value="P:DNA-templated transcription"/>
    <property type="evidence" value="ECO:0007669"/>
    <property type="project" value="InterPro"/>
</dbReference>
<dbReference type="InterPro" id="IPR007219">
    <property type="entry name" value="XnlR_reg_dom"/>
</dbReference>
<feature type="compositionally biased region" description="Basic and acidic residues" evidence="5">
    <location>
        <begin position="77"/>
        <end position="96"/>
    </location>
</feature>
<dbReference type="Proteomes" id="UP001152885">
    <property type="component" value="Unassembled WGS sequence"/>
</dbReference>
<keyword evidence="8" id="KW-1185">Reference proteome</keyword>
<dbReference type="CDD" id="cd12148">
    <property type="entry name" value="fungal_TF_MHR"/>
    <property type="match status" value="1"/>
</dbReference>
<feature type="compositionally biased region" description="Polar residues" evidence="5">
    <location>
        <begin position="1"/>
        <end position="16"/>
    </location>
</feature>
<gene>
    <name evidence="7" type="ORF">CANVERA_P4251</name>
</gene>
<dbReference type="OrthoDB" id="3364175at2759"/>
<evidence type="ECO:0000313" key="7">
    <source>
        <dbReference type="EMBL" id="CAI5759740.1"/>
    </source>
</evidence>
<feature type="compositionally biased region" description="Low complexity" evidence="5">
    <location>
        <begin position="234"/>
        <end position="257"/>
    </location>
</feature>
<feature type="compositionally biased region" description="Acidic residues" evidence="5">
    <location>
        <begin position="272"/>
        <end position="288"/>
    </location>
</feature>
<dbReference type="GO" id="GO:0005634">
    <property type="term" value="C:nucleus"/>
    <property type="evidence" value="ECO:0007669"/>
    <property type="project" value="UniProtKB-SubCell"/>
</dbReference>
<dbReference type="PROSITE" id="PS50048">
    <property type="entry name" value="ZN2_CY6_FUNGAL_2"/>
    <property type="match status" value="1"/>
</dbReference>
<feature type="region of interest" description="Disordered" evidence="5">
    <location>
        <begin position="1"/>
        <end position="37"/>
    </location>
</feature>
<evidence type="ECO:0000256" key="3">
    <source>
        <dbReference type="ARBA" id="ARBA00023125"/>
    </source>
</evidence>
<evidence type="ECO:0000256" key="2">
    <source>
        <dbReference type="ARBA" id="ARBA00022723"/>
    </source>
</evidence>
<comment type="subcellular location">
    <subcellularLocation>
        <location evidence="1">Nucleus</location>
    </subcellularLocation>
</comment>
<dbReference type="AlphaFoldDB" id="A0A9W4XMV4"/>
<comment type="caution">
    <text evidence="7">The sequence shown here is derived from an EMBL/GenBank/DDBJ whole genome shotgun (WGS) entry which is preliminary data.</text>
</comment>
<dbReference type="InterPro" id="IPR036864">
    <property type="entry name" value="Zn2-C6_fun-type_DNA-bd_sf"/>
</dbReference>
<dbReference type="SMART" id="SM00066">
    <property type="entry name" value="GAL4"/>
    <property type="match status" value="1"/>
</dbReference>
<evidence type="ECO:0000256" key="1">
    <source>
        <dbReference type="ARBA" id="ARBA00004123"/>
    </source>
</evidence>
<dbReference type="Gene3D" id="4.10.240.10">
    <property type="entry name" value="Zn(2)-C6 fungal-type DNA-binding domain"/>
    <property type="match status" value="1"/>
</dbReference>
<feature type="region of interest" description="Disordered" evidence="5">
    <location>
        <begin position="77"/>
        <end position="170"/>
    </location>
</feature>
<keyword evidence="3" id="KW-0238">DNA-binding</keyword>
<protein>
    <recommendedName>
        <fullName evidence="6">Zn(2)-C6 fungal-type domain-containing protein</fullName>
    </recommendedName>
</protein>
<dbReference type="PANTHER" id="PTHR46910:SF3">
    <property type="entry name" value="HALOTOLERANCE PROTEIN 9-RELATED"/>
    <property type="match status" value="1"/>
</dbReference>
<dbReference type="EMBL" id="CANTUO010000005">
    <property type="protein sequence ID" value="CAI5759740.1"/>
    <property type="molecule type" value="Genomic_DNA"/>
</dbReference>
<dbReference type="CDD" id="cd00067">
    <property type="entry name" value="GAL4"/>
    <property type="match status" value="1"/>
</dbReference>
<dbReference type="PANTHER" id="PTHR46910">
    <property type="entry name" value="TRANSCRIPTION FACTOR PDR1"/>
    <property type="match status" value="1"/>
</dbReference>
<name>A0A9W4XMV4_9ASCO</name>
<dbReference type="SUPFAM" id="SSF57701">
    <property type="entry name" value="Zn2/Cys6 DNA-binding domain"/>
    <property type="match status" value="1"/>
</dbReference>
<dbReference type="InterPro" id="IPR001138">
    <property type="entry name" value="Zn2Cys6_DnaBD"/>
</dbReference>
<dbReference type="Pfam" id="PF00172">
    <property type="entry name" value="Zn_clus"/>
    <property type="match status" value="1"/>
</dbReference>
<proteinExistence type="predicted"/>
<dbReference type="Pfam" id="PF04082">
    <property type="entry name" value="Fungal_trans"/>
    <property type="match status" value="1"/>
</dbReference>
<evidence type="ECO:0000256" key="5">
    <source>
        <dbReference type="SAM" id="MobiDB-lite"/>
    </source>
</evidence>
<dbReference type="GO" id="GO:0000981">
    <property type="term" value="F:DNA-binding transcription factor activity, RNA polymerase II-specific"/>
    <property type="evidence" value="ECO:0007669"/>
    <property type="project" value="InterPro"/>
</dbReference>
<accession>A0A9W4XMV4</accession>
<feature type="compositionally biased region" description="Polar residues" evidence="5">
    <location>
        <begin position="207"/>
        <end position="216"/>
    </location>
</feature>
<keyword evidence="4" id="KW-0539">Nucleus</keyword>
<feature type="region of interest" description="Disordered" evidence="5">
    <location>
        <begin position="184"/>
        <end position="298"/>
    </location>
</feature>
<dbReference type="GO" id="GO:0003677">
    <property type="term" value="F:DNA binding"/>
    <property type="evidence" value="ECO:0007669"/>
    <property type="project" value="UniProtKB-KW"/>
</dbReference>
<evidence type="ECO:0000313" key="8">
    <source>
        <dbReference type="Proteomes" id="UP001152885"/>
    </source>
</evidence>
<feature type="compositionally biased region" description="Low complexity" evidence="5">
    <location>
        <begin position="190"/>
        <end position="200"/>
    </location>
</feature>
<evidence type="ECO:0000259" key="6">
    <source>
        <dbReference type="PROSITE" id="PS50048"/>
    </source>
</evidence>
<dbReference type="InterPro" id="IPR050987">
    <property type="entry name" value="AtrR-like"/>
</dbReference>
<feature type="compositionally biased region" description="Low complexity" evidence="5">
    <location>
        <begin position="134"/>
        <end position="151"/>
    </location>
</feature>
<evidence type="ECO:0000256" key="4">
    <source>
        <dbReference type="ARBA" id="ARBA00023242"/>
    </source>
</evidence>
<dbReference type="PROSITE" id="PS00463">
    <property type="entry name" value="ZN2_CY6_FUNGAL_1"/>
    <property type="match status" value="1"/>
</dbReference>
<reference evidence="7" key="1">
    <citation type="submission" date="2022-12" db="EMBL/GenBank/DDBJ databases">
        <authorList>
            <person name="Brejova B."/>
        </authorList>
    </citation>
    <scope>NUCLEOTIDE SEQUENCE</scope>
</reference>
<feature type="compositionally biased region" description="Basic and acidic residues" evidence="5">
    <location>
        <begin position="104"/>
        <end position="116"/>
    </location>
</feature>
<sequence length="858" mass="99169">MSDSLITPPDSNTSMITKLPSKKRIRRLPPEKRQKVSTACDTCKKRKFKCSGSNPCDLCNKKGLQCSYTIIDKRSLKKVRLEKERREKERREKEKKEEEEEEGERQKLQQELEQRDQQQQQQQQQPLPGQLYHQQSSNYPQPQQQVAQPPQAAQPPPHDCNPNYQQHFQQPPLPYINYRQLPQHQQPSYHQLPHLSSQPQPLQPSPNYQSPHQVNANGLKMENGVITPEMTPTSSSNNQNNSHYIPKSLQPLLSLPLGTKSSHKGSMRPEGIEEDIKEEEGDISEEGEEGRTGVSNQSGKSSILLVDKSGTFRYMGETSPMSLLYEARNIFYQYVGKCKLTEDLRGCPVIDRPLKLKGKQLKPLPDDERVRDLYISTFKKNINDAFLVFDMNQFYKDVVEVVYEDPSDEESKEKLILLYFVLAIGSTYHDFENKIPDAKLGSEYFDSGLILSRECIKDSTMWCVQSHYLQFHYYQAILKKSTAWIHLNLAIKYAQSLGLHRNFVNEEFSQFAIESDYRKRLFRSLYSSDRISSVFIGRPLTINDYDWDDPTRFKSSNLLVSNLDFNSKCQIELAKISTMIGKIVANFYQNKIIDLNRTKKLAIELKLWSKNLDPLLAIDNILKPNEIPNNENQGNSFILLMTHLLHLYAIMLISRPFFMYEAVGALNADYKDQIQNKELSRQFCQAATKASILAIKLMNHYINTAFKNCKRMECYIIITCCFYSSIIIGISILNSNLEEDGYSENELIELLNNSTYILQNFSTCNKGAERYAEINIDLIDAVINRHKKKSESDMQPNNYDDFEKVLNDFNFLNDPNNNLQCLIEFQQFFVSHEAVRTTGSSSLPYDYGNYDLFFGDKL</sequence>
<keyword evidence="2" id="KW-0479">Metal-binding</keyword>
<feature type="domain" description="Zn(2)-C6 fungal-type" evidence="6">
    <location>
        <begin position="39"/>
        <end position="68"/>
    </location>
</feature>